<dbReference type="InterPro" id="IPR016516">
    <property type="entry name" value="UCP07580"/>
</dbReference>
<dbReference type="AlphaFoldDB" id="A0A2S5TC25"/>
<dbReference type="PIRSF" id="PIRSF007580">
    <property type="entry name" value="UCP07580"/>
    <property type="match status" value="1"/>
</dbReference>
<name>A0A2S5TC25_9GAMM</name>
<keyword evidence="1" id="KW-0472">Membrane</keyword>
<dbReference type="PANTHER" id="PTHR39456">
    <property type="entry name" value="METAL-DEPENDENT HYDROLASE"/>
    <property type="match status" value="1"/>
</dbReference>
<dbReference type="GO" id="GO:0016787">
    <property type="term" value="F:hydrolase activity"/>
    <property type="evidence" value="ECO:0007669"/>
    <property type="project" value="UniProtKB-KW"/>
</dbReference>
<keyword evidence="1" id="KW-1133">Transmembrane helix</keyword>
<dbReference type="EMBL" id="PSNW01000012">
    <property type="protein sequence ID" value="PPE72506.1"/>
    <property type="molecule type" value="Genomic_DNA"/>
</dbReference>
<keyword evidence="2" id="KW-0378">Hydrolase</keyword>
<feature type="transmembrane region" description="Helical" evidence="1">
    <location>
        <begin position="202"/>
        <end position="223"/>
    </location>
</feature>
<evidence type="ECO:0000256" key="1">
    <source>
        <dbReference type="SAM" id="Phobius"/>
    </source>
</evidence>
<accession>A0A2S5TC25</accession>
<dbReference type="RefSeq" id="WP_104231822.1">
    <property type="nucleotide sequence ID" value="NZ_PSNW01000012.1"/>
</dbReference>
<dbReference type="Pfam" id="PF10118">
    <property type="entry name" value="Metal_hydrol"/>
    <property type="match status" value="1"/>
</dbReference>
<dbReference type="OrthoDB" id="4760165at2"/>
<sequence length="290" mass="32922">MSSKPKTTRRRSKTKTPILPTRRDLRFRLPAGKISDWNGGSVHISQFMNTLSIVFPVGERFFIQSVRNYRDRITDPELKKAVTAFIGQEAMHGREHEEYNEALFARVPAAARFEKIVAGLLGAIQRYAPKSSQLSATIALEHFTAILADGLLKQPEVLEKADPRFAALWNWHALEETEHKAVAFDVWETVMGRGPRAYVERAGGLVLATVIFWSMIFPAYLAVLRSEGRLADLKGWGEFYQHGFGRVGFLRKRIGAWFDYFRPGFHPWDDDNRHFLEGIEGFAAKVEAAA</sequence>
<gene>
    <name evidence="2" type="ORF">C3942_18365</name>
</gene>
<dbReference type="Proteomes" id="UP000238220">
    <property type="component" value="Unassembled WGS sequence"/>
</dbReference>
<organism evidence="2 3">
    <name type="scientific">Solimonas fluminis</name>
    <dbReference type="NCBI Taxonomy" id="2086571"/>
    <lineage>
        <taxon>Bacteria</taxon>
        <taxon>Pseudomonadati</taxon>
        <taxon>Pseudomonadota</taxon>
        <taxon>Gammaproteobacteria</taxon>
        <taxon>Nevskiales</taxon>
        <taxon>Nevskiaceae</taxon>
        <taxon>Solimonas</taxon>
    </lineage>
</organism>
<comment type="caution">
    <text evidence="2">The sequence shown here is derived from an EMBL/GenBank/DDBJ whole genome shotgun (WGS) entry which is preliminary data.</text>
</comment>
<evidence type="ECO:0000313" key="2">
    <source>
        <dbReference type="EMBL" id="PPE72506.1"/>
    </source>
</evidence>
<evidence type="ECO:0000313" key="3">
    <source>
        <dbReference type="Proteomes" id="UP000238220"/>
    </source>
</evidence>
<proteinExistence type="predicted"/>
<dbReference type="PANTHER" id="PTHR39456:SF1">
    <property type="entry name" value="METAL-DEPENDENT HYDROLASE"/>
    <property type="match status" value="1"/>
</dbReference>
<keyword evidence="1" id="KW-0812">Transmembrane</keyword>
<keyword evidence="3" id="KW-1185">Reference proteome</keyword>
<protein>
    <submittedName>
        <fullName evidence="2">Metal-dependent hydrolase</fullName>
    </submittedName>
</protein>
<reference evidence="2 3" key="1">
    <citation type="submission" date="2018-02" db="EMBL/GenBank/DDBJ databases">
        <title>Genome sequencing of Solimonas sp. HR-BB.</title>
        <authorList>
            <person name="Lee Y."/>
            <person name="Jeon C.O."/>
        </authorList>
    </citation>
    <scope>NUCLEOTIDE SEQUENCE [LARGE SCALE GENOMIC DNA]</scope>
    <source>
        <strain evidence="2 3">HR-BB</strain>
    </source>
</reference>